<dbReference type="Pfam" id="PF09511">
    <property type="entry name" value="RNA_lig_T4_1"/>
    <property type="match status" value="1"/>
</dbReference>
<name>A0A7D9J2M6_PARCT</name>
<dbReference type="InterPro" id="IPR019039">
    <property type="entry name" value="T4-Rnl1-like_N"/>
</dbReference>
<dbReference type="Gene3D" id="3.40.50.300">
    <property type="entry name" value="P-loop containing nucleotide triphosphate hydrolases"/>
    <property type="match status" value="1"/>
</dbReference>
<dbReference type="Pfam" id="PF01331">
    <property type="entry name" value="mRNA_cap_enzyme"/>
    <property type="match status" value="1"/>
</dbReference>
<dbReference type="SUPFAM" id="SSF56091">
    <property type="entry name" value="DNA ligase/mRNA capping enzyme, catalytic domain"/>
    <property type="match status" value="1"/>
</dbReference>
<dbReference type="GO" id="GO:0006370">
    <property type="term" value="P:7-methylguanosine mRNA capping"/>
    <property type="evidence" value="ECO:0007669"/>
    <property type="project" value="InterPro"/>
</dbReference>
<dbReference type="EMBL" id="CACRXK020010873">
    <property type="protein sequence ID" value="CAB4020274.1"/>
    <property type="molecule type" value="Genomic_DNA"/>
</dbReference>
<dbReference type="Gene3D" id="3.30.470.30">
    <property type="entry name" value="DNA ligase/mRNA capping enzyme"/>
    <property type="match status" value="1"/>
</dbReference>
<dbReference type="Pfam" id="PF12937">
    <property type="entry name" value="F-box-like"/>
    <property type="match status" value="1"/>
</dbReference>
<dbReference type="Gene3D" id="1.20.1280.50">
    <property type="match status" value="1"/>
</dbReference>
<dbReference type="PANTHER" id="PTHR10367">
    <property type="entry name" value="MRNA-CAPPING ENZYME"/>
    <property type="match status" value="1"/>
</dbReference>
<evidence type="ECO:0000313" key="2">
    <source>
        <dbReference type="Proteomes" id="UP001152795"/>
    </source>
</evidence>
<keyword evidence="1" id="KW-0436">Ligase</keyword>
<dbReference type="InterPro" id="IPR001339">
    <property type="entry name" value="mRNA_cap_enzyme_adenylation"/>
</dbReference>
<reference evidence="1" key="1">
    <citation type="submission" date="2020-04" db="EMBL/GenBank/DDBJ databases">
        <authorList>
            <person name="Alioto T."/>
            <person name="Alioto T."/>
            <person name="Gomez Garrido J."/>
        </authorList>
    </citation>
    <scope>NUCLEOTIDE SEQUENCE</scope>
    <source>
        <strain evidence="1">A484AB</strain>
    </source>
</reference>
<dbReference type="PROSITE" id="PS50181">
    <property type="entry name" value="FBOX"/>
    <property type="match status" value="1"/>
</dbReference>
<dbReference type="GO" id="GO:0005524">
    <property type="term" value="F:ATP binding"/>
    <property type="evidence" value="ECO:0007669"/>
    <property type="project" value="InterPro"/>
</dbReference>
<dbReference type="PANTHER" id="PTHR10367:SF25">
    <property type="entry name" value="DUAL SPECIFICITY PHOSPHATASE CATALYTIC DOMAIN PROTEIN (AFU_ORTHOLOGUE AFUA_1G03540)"/>
    <property type="match status" value="1"/>
</dbReference>
<dbReference type="SMART" id="SM00256">
    <property type="entry name" value="FBOX"/>
    <property type="match status" value="1"/>
</dbReference>
<dbReference type="AlphaFoldDB" id="A0A7D9J2M6"/>
<dbReference type="OrthoDB" id="200924at2759"/>
<gene>
    <name evidence="1" type="ORF">PACLA_8A007577</name>
</gene>
<keyword evidence="2" id="KW-1185">Reference proteome</keyword>
<sequence length="1108" mass="127410">MAYLRKDIIVLLGPSGCGKTTFGQMSLTCPYLSTASSTFLSTGDKLREENLIRAWWEPNMADIKDFCHDVISKTFTDFQTSDSGVLILDCVKDLEDAEFVAAQANKYGLKITRALLFDIDEKRLKQHWQERAENTDMLRMMLGSVHEYLYQWKKKSNDLINYYTNLKLLSKITDPSSYWWGISLYDYPICSPPNNLQFMLLDSSHIKNVFASLHSVLNVSQFQFSLPASFVHSYRDVKWVANPARYYVTIKADGVRCLLLKVSNGTYLITRKNEIYPCHIADDQLPENTVLDGELLPSSSNFMSEIHPKMSTSQLQTSVFLVFDVLAVSGEVLWKWPFSVRLESLGKLPIRKDIVAVMNQASTDDQSQANHKSSLVKEMLTVHCAIKGHRESTPEDILTCLNTEFPYSCDGLVFTPDKAYVFGPDPLTFKWQSEDDIHCDIRLSFTENEPDPWLDESDVFDWSRCYTITGCCNPFLMSHDESEVFECHWNSTRSCWEPLFARYDKAVPNSDETIAHLMKICQQPFTKDYFLCSLIQVRNFGKQEVESKSSEHADCGHPTRSFSFDELFSNLNELVQLGEVEKTVDVSTSLEIFSCRVSDSSSNPMMARLSRGLVLHPPSKTVVSRPFVRFYEDVPNRDLDEVVEATIKYDGSLGIAFLWNGEVMVTTKRRMDSEQAIWAKQWIKDHCNLTEFQTGYTYLFEIISQSNTVVVNYPFEGLVLLAITDEHGHELPYEDAVHCARTIGFFMVAPRITGSYSEVLWYCGGIKSSQETTTPNWPAFISGAMPANEKRQEGWVIRFNDGSRQKIVYRWWKSTSQLSQLVHPQVIWLLLKHDKIKEVFGNAPHHFQVEIRRMVLAIGRKFEETVRVVETCLQEPSSSNSLCDFDKCWGIKVDTNVDNLQRNEELKLSIQDSEGNYGRFCQLLNELKPYRHARSQFKNRRSLKVTVGRPDDVNLSPFYHHSKPNFLRLPILNYICPTSPALEGYEPGDNFKQTWCKGWKPISTISIDQWQFVQTILQGNNSVPVFLQLPVEVIVMILTFLDHASLTALAKVCVYLRQIVKSCKTSHLFKNVRKPPLTPYCIDNEEPWERSCWTYDEWETNHDIYGSW</sequence>
<accession>A0A7D9J2M6</accession>
<comment type="caution">
    <text evidence="1">The sequence shown here is derived from an EMBL/GenBank/DDBJ whole genome shotgun (WGS) entry which is preliminary data.</text>
</comment>
<dbReference type="InterPro" id="IPR036047">
    <property type="entry name" value="F-box-like_dom_sf"/>
</dbReference>
<dbReference type="InterPro" id="IPR001810">
    <property type="entry name" value="F-box_dom"/>
</dbReference>
<dbReference type="InterPro" id="IPR027417">
    <property type="entry name" value="P-loop_NTPase"/>
</dbReference>
<organism evidence="1 2">
    <name type="scientific">Paramuricea clavata</name>
    <name type="common">Red gorgonian</name>
    <name type="synonym">Violescent sea-whip</name>
    <dbReference type="NCBI Taxonomy" id="317549"/>
    <lineage>
        <taxon>Eukaryota</taxon>
        <taxon>Metazoa</taxon>
        <taxon>Cnidaria</taxon>
        <taxon>Anthozoa</taxon>
        <taxon>Octocorallia</taxon>
        <taxon>Malacalcyonacea</taxon>
        <taxon>Plexauridae</taxon>
        <taxon>Paramuricea</taxon>
    </lineage>
</organism>
<dbReference type="Proteomes" id="UP001152795">
    <property type="component" value="Unassembled WGS sequence"/>
</dbReference>
<protein>
    <submittedName>
        <fullName evidence="1">2 -5 RNA ligase</fullName>
    </submittedName>
</protein>
<dbReference type="SUPFAM" id="SSF81383">
    <property type="entry name" value="F-box domain"/>
    <property type="match status" value="1"/>
</dbReference>
<dbReference type="SUPFAM" id="SSF52540">
    <property type="entry name" value="P-loop containing nucleoside triphosphate hydrolases"/>
    <property type="match status" value="1"/>
</dbReference>
<proteinExistence type="predicted"/>
<dbReference type="GO" id="GO:0004484">
    <property type="term" value="F:mRNA guanylyltransferase activity"/>
    <property type="evidence" value="ECO:0007669"/>
    <property type="project" value="InterPro"/>
</dbReference>
<evidence type="ECO:0000313" key="1">
    <source>
        <dbReference type="EMBL" id="CAB4020274.1"/>
    </source>
</evidence>
<dbReference type="GO" id="GO:0016874">
    <property type="term" value="F:ligase activity"/>
    <property type="evidence" value="ECO:0007669"/>
    <property type="project" value="UniProtKB-KW"/>
</dbReference>
<dbReference type="InterPro" id="IPR051029">
    <property type="entry name" value="mRNA_Capping_Enz/RNA_Phosphat"/>
</dbReference>